<protein>
    <submittedName>
        <fullName evidence="2">Uncharacterized protein</fullName>
    </submittedName>
</protein>
<sequence length="106" mass="11921">MENWTLTSSLHPLPNSNQQPIDAHLQSLPPSPEPHVNDHPSLATPSTSYDSNAMETQEWTQPRNALKRKIQESPASNTFSHPTKYQILNPNEKLTPRLPGSVLRPH</sequence>
<comment type="caution">
    <text evidence="2">The sequence shown here is derived from an EMBL/GenBank/DDBJ whole genome shotgun (WGS) entry which is preliminary data.</text>
</comment>
<evidence type="ECO:0000313" key="2">
    <source>
        <dbReference type="EMBL" id="KAG8179672.1"/>
    </source>
</evidence>
<feature type="compositionally biased region" description="Polar residues" evidence="1">
    <location>
        <begin position="1"/>
        <end position="20"/>
    </location>
</feature>
<dbReference type="EMBL" id="JAFNEN010000609">
    <property type="protein sequence ID" value="KAG8179672.1"/>
    <property type="molecule type" value="Genomic_DNA"/>
</dbReference>
<dbReference type="AlphaFoldDB" id="A0AAV6U6J7"/>
<evidence type="ECO:0000313" key="3">
    <source>
        <dbReference type="Proteomes" id="UP000827092"/>
    </source>
</evidence>
<reference evidence="2 3" key="1">
    <citation type="journal article" date="2022" name="Nat. Ecol. Evol.">
        <title>A masculinizing supergene underlies an exaggerated male reproductive morph in a spider.</title>
        <authorList>
            <person name="Hendrickx F."/>
            <person name="De Corte Z."/>
            <person name="Sonet G."/>
            <person name="Van Belleghem S.M."/>
            <person name="Kostlbacher S."/>
            <person name="Vangestel C."/>
        </authorList>
    </citation>
    <scope>NUCLEOTIDE SEQUENCE [LARGE SCALE GENOMIC DNA]</scope>
    <source>
        <strain evidence="2">W744_W776</strain>
    </source>
</reference>
<name>A0AAV6U6J7_9ARAC</name>
<feature type="compositionally biased region" description="Polar residues" evidence="1">
    <location>
        <begin position="73"/>
        <end position="89"/>
    </location>
</feature>
<gene>
    <name evidence="2" type="ORF">JTE90_017811</name>
</gene>
<feature type="region of interest" description="Disordered" evidence="1">
    <location>
        <begin position="1"/>
        <end position="106"/>
    </location>
</feature>
<dbReference type="Proteomes" id="UP000827092">
    <property type="component" value="Unassembled WGS sequence"/>
</dbReference>
<organism evidence="2 3">
    <name type="scientific">Oedothorax gibbosus</name>
    <dbReference type="NCBI Taxonomy" id="931172"/>
    <lineage>
        <taxon>Eukaryota</taxon>
        <taxon>Metazoa</taxon>
        <taxon>Ecdysozoa</taxon>
        <taxon>Arthropoda</taxon>
        <taxon>Chelicerata</taxon>
        <taxon>Arachnida</taxon>
        <taxon>Araneae</taxon>
        <taxon>Araneomorphae</taxon>
        <taxon>Entelegynae</taxon>
        <taxon>Araneoidea</taxon>
        <taxon>Linyphiidae</taxon>
        <taxon>Erigoninae</taxon>
        <taxon>Oedothorax</taxon>
    </lineage>
</organism>
<keyword evidence="3" id="KW-1185">Reference proteome</keyword>
<evidence type="ECO:0000256" key="1">
    <source>
        <dbReference type="SAM" id="MobiDB-lite"/>
    </source>
</evidence>
<feature type="compositionally biased region" description="Polar residues" evidence="1">
    <location>
        <begin position="43"/>
        <end position="63"/>
    </location>
</feature>
<proteinExistence type="predicted"/>
<accession>A0AAV6U6J7</accession>